<evidence type="ECO:0000259" key="13">
    <source>
        <dbReference type="Pfam" id="PF08546"/>
    </source>
</evidence>
<evidence type="ECO:0000256" key="10">
    <source>
        <dbReference type="ARBA" id="ARBA00048793"/>
    </source>
</evidence>
<dbReference type="SUPFAM" id="SSF48179">
    <property type="entry name" value="6-phosphogluconate dehydrogenase C-terminal domain-like"/>
    <property type="match status" value="1"/>
</dbReference>
<comment type="pathway">
    <text evidence="2 11">Cofactor biosynthesis; (R)-pantothenate biosynthesis; (R)-pantoate from 3-methyl-2-oxobutanoate: step 2/2.</text>
</comment>
<comment type="caution">
    <text evidence="14">The sequence shown here is derived from an EMBL/GenBank/DDBJ whole genome shotgun (WGS) entry which is preliminary data.</text>
</comment>
<evidence type="ECO:0000256" key="4">
    <source>
        <dbReference type="ARBA" id="ARBA00013014"/>
    </source>
</evidence>
<keyword evidence="6 11" id="KW-0566">Pantothenate biosynthesis</keyword>
<name>A0ABS4VZP2_9PSEU</name>
<evidence type="ECO:0000313" key="15">
    <source>
        <dbReference type="Proteomes" id="UP001519295"/>
    </source>
</evidence>
<dbReference type="EC" id="1.1.1.169" evidence="4 11"/>
<evidence type="ECO:0000256" key="2">
    <source>
        <dbReference type="ARBA" id="ARBA00004994"/>
    </source>
</evidence>
<dbReference type="InterPro" id="IPR036291">
    <property type="entry name" value="NAD(P)-bd_dom_sf"/>
</dbReference>
<dbReference type="RefSeq" id="WP_210031415.1">
    <property type="nucleotide sequence ID" value="NZ_JAGINU010000001.1"/>
</dbReference>
<dbReference type="NCBIfam" id="TIGR00745">
    <property type="entry name" value="apbA_panE"/>
    <property type="match status" value="1"/>
</dbReference>
<evidence type="ECO:0000256" key="11">
    <source>
        <dbReference type="RuleBase" id="RU362068"/>
    </source>
</evidence>
<dbReference type="Gene3D" id="1.10.1040.10">
    <property type="entry name" value="N-(1-d-carboxylethyl)-l-norvaline Dehydrogenase, domain 2"/>
    <property type="match status" value="1"/>
</dbReference>
<feature type="domain" description="Ketopantoate reductase N-terminal" evidence="12">
    <location>
        <begin position="4"/>
        <end position="146"/>
    </location>
</feature>
<dbReference type="PANTHER" id="PTHR43765">
    <property type="entry name" value="2-DEHYDROPANTOATE 2-REDUCTASE-RELATED"/>
    <property type="match status" value="1"/>
</dbReference>
<proteinExistence type="inferred from homology"/>
<dbReference type="Pfam" id="PF08546">
    <property type="entry name" value="ApbA_C"/>
    <property type="match status" value="1"/>
</dbReference>
<evidence type="ECO:0000256" key="7">
    <source>
        <dbReference type="ARBA" id="ARBA00022857"/>
    </source>
</evidence>
<dbReference type="InterPro" id="IPR050838">
    <property type="entry name" value="Ketopantoate_reductase"/>
</dbReference>
<dbReference type="EMBL" id="JAGINU010000001">
    <property type="protein sequence ID" value="MBP2369400.1"/>
    <property type="molecule type" value="Genomic_DNA"/>
</dbReference>
<evidence type="ECO:0000256" key="1">
    <source>
        <dbReference type="ARBA" id="ARBA00002919"/>
    </source>
</evidence>
<keyword evidence="7 11" id="KW-0521">NADP</keyword>
<sequence length="323" mass="32037">MVRVGVLGAGGVGSALAAMLHRADPAAGAVLIGRPGPHLDRIARHGLRVRPAGGPEWVTHPDARPADAVPAGSLDVLVLLTKAFDGAAAVAGTAHLLAPGGVAVSLQNGLGNDAVLAAEFGGARALAGVTTIGAARQEPGEVAVAAGTAAGRSLTHVGPLGQACAPAECAARVAGVLSAAGLPCVAVTDAAAQVWGKLAMAVMSPVSAVLGLPVGAVWAQPDGRALVRAMFDEVVTVAAGDGVVLDRDAAWAHAAATFEHTGEHRTSMCDDVLAGRPTELDAMAGAVERRGRAHGLDLPAHTAVLRLLRIRIGAARPPAAVST</sequence>
<dbReference type="Proteomes" id="UP001519295">
    <property type="component" value="Unassembled WGS sequence"/>
</dbReference>
<dbReference type="InterPro" id="IPR008927">
    <property type="entry name" value="6-PGluconate_DH-like_C_sf"/>
</dbReference>
<dbReference type="InterPro" id="IPR013752">
    <property type="entry name" value="KPA_reductase"/>
</dbReference>
<gene>
    <name evidence="14" type="ORF">JOF36_005096</name>
</gene>
<dbReference type="InterPro" id="IPR013332">
    <property type="entry name" value="KPR_N"/>
</dbReference>
<reference evidence="14 15" key="1">
    <citation type="submission" date="2021-03" db="EMBL/GenBank/DDBJ databases">
        <title>Sequencing the genomes of 1000 actinobacteria strains.</title>
        <authorList>
            <person name="Klenk H.-P."/>
        </authorList>
    </citation>
    <scope>NUCLEOTIDE SEQUENCE [LARGE SCALE GENOMIC DNA]</scope>
    <source>
        <strain evidence="14 15">DSM 45256</strain>
    </source>
</reference>
<organism evidence="14 15">
    <name type="scientific">Pseudonocardia parietis</name>
    <dbReference type="NCBI Taxonomy" id="570936"/>
    <lineage>
        <taxon>Bacteria</taxon>
        <taxon>Bacillati</taxon>
        <taxon>Actinomycetota</taxon>
        <taxon>Actinomycetes</taxon>
        <taxon>Pseudonocardiales</taxon>
        <taxon>Pseudonocardiaceae</taxon>
        <taxon>Pseudonocardia</taxon>
    </lineage>
</organism>
<dbReference type="SUPFAM" id="SSF51735">
    <property type="entry name" value="NAD(P)-binding Rossmann-fold domains"/>
    <property type="match status" value="1"/>
</dbReference>
<dbReference type="Gene3D" id="3.40.50.720">
    <property type="entry name" value="NAD(P)-binding Rossmann-like Domain"/>
    <property type="match status" value="1"/>
</dbReference>
<evidence type="ECO:0000256" key="8">
    <source>
        <dbReference type="ARBA" id="ARBA00023002"/>
    </source>
</evidence>
<comment type="similarity">
    <text evidence="3 11">Belongs to the ketopantoate reductase family.</text>
</comment>
<comment type="function">
    <text evidence="1 11">Catalyzes the NADPH-dependent reduction of ketopantoate into pantoic acid.</text>
</comment>
<evidence type="ECO:0000256" key="5">
    <source>
        <dbReference type="ARBA" id="ARBA00019465"/>
    </source>
</evidence>
<dbReference type="Pfam" id="PF02558">
    <property type="entry name" value="ApbA"/>
    <property type="match status" value="1"/>
</dbReference>
<dbReference type="GO" id="GO:0008677">
    <property type="term" value="F:2-dehydropantoate 2-reductase activity"/>
    <property type="evidence" value="ECO:0007669"/>
    <property type="project" value="UniProtKB-EC"/>
</dbReference>
<dbReference type="PANTHER" id="PTHR43765:SF2">
    <property type="entry name" value="2-DEHYDROPANTOATE 2-REDUCTASE"/>
    <property type="match status" value="1"/>
</dbReference>
<dbReference type="InterPro" id="IPR013328">
    <property type="entry name" value="6PGD_dom2"/>
</dbReference>
<accession>A0ABS4VZP2</accession>
<protein>
    <recommendedName>
        <fullName evidence="5 11">2-dehydropantoate 2-reductase</fullName>
        <ecNumber evidence="4 11">1.1.1.169</ecNumber>
    </recommendedName>
    <alternativeName>
        <fullName evidence="9 11">Ketopantoate reductase</fullName>
    </alternativeName>
</protein>
<evidence type="ECO:0000256" key="3">
    <source>
        <dbReference type="ARBA" id="ARBA00007870"/>
    </source>
</evidence>
<keyword evidence="8 11" id="KW-0560">Oxidoreductase</keyword>
<evidence type="ECO:0000313" key="14">
    <source>
        <dbReference type="EMBL" id="MBP2369400.1"/>
    </source>
</evidence>
<dbReference type="InterPro" id="IPR003710">
    <property type="entry name" value="ApbA"/>
</dbReference>
<keyword evidence="15" id="KW-1185">Reference proteome</keyword>
<evidence type="ECO:0000256" key="6">
    <source>
        <dbReference type="ARBA" id="ARBA00022655"/>
    </source>
</evidence>
<comment type="catalytic activity">
    <reaction evidence="10 11">
        <text>(R)-pantoate + NADP(+) = 2-dehydropantoate + NADPH + H(+)</text>
        <dbReference type="Rhea" id="RHEA:16233"/>
        <dbReference type="ChEBI" id="CHEBI:11561"/>
        <dbReference type="ChEBI" id="CHEBI:15378"/>
        <dbReference type="ChEBI" id="CHEBI:15980"/>
        <dbReference type="ChEBI" id="CHEBI:57783"/>
        <dbReference type="ChEBI" id="CHEBI:58349"/>
        <dbReference type="EC" id="1.1.1.169"/>
    </reaction>
</comment>
<feature type="domain" description="Ketopantoate reductase C-terminal" evidence="13">
    <location>
        <begin position="192"/>
        <end position="309"/>
    </location>
</feature>
<evidence type="ECO:0000256" key="9">
    <source>
        <dbReference type="ARBA" id="ARBA00032024"/>
    </source>
</evidence>
<evidence type="ECO:0000259" key="12">
    <source>
        <dbReference type="Pfam" id="PF02558"/>
    </source>
</evidence>